<dbReference type="PANTHER" id="PTHR44186">
    <property type="match status" value="1"/>
</dbReference>
<dbReference type="PANTHER" id="PTHR44186:SF1">
    <property type="entry name" value="BARDET-BIEDL SYNDROME 4 PROTEIN"/>
    <property type="match status" value="1"/>
</dbReference>
<reference evidence="5" key="1">
    <citation type="journal article" date="2021" name="PeerJ">
        <title>Extensive microbial diversity within the chicken gut microbiome revealed by metagenomics and culture.</title>
        <authorList>
            <person name="Gilroy R."/>
            <person name="Ravi A."/>
            <person name="Getino M."/>
            <person name="Pursley I."/>
            <person name="Horton D.L."/>
            <person name="Alikhan N.F."/>
            <person name="Baker D."/>
            <person name="Gharbi K."/>
            <person name="Hall N."/>
            <person name="Watson M."/>
            <person name="Adriaenssens E.M."/>
            <person name="Foster-Nyarko E."/>
            <person name="Jarju S."/>
            <person name="Secka A."/>
            <person name="Antonio M."/>
            <person name="Oren A."/>
            <person name="Chaudhuri R.R."/>
            <person name="La Ragione R."/>
            <person name="Hildebrand F."/>
            <person name="Pallen M.J."/>
        </authorList>
    </citation>
    <scope>NUCLEOTIDE SEQUENCE</scope>
    <source>
        <strain evidence="5">CHK183-1962</strain>
    </source>
</reference>
<evidence type="ECO:0000313" key="6">
    <source>
        <dbReference type="Proteomes" id="UP000886890"/>
    </source>
</evidence>
<dbReference type="InterPro" id="IPR011990">
    <property type="entry name" value="TPR-like_helical_dom_sf"/>
</dbReference>
<keyword evidence="4" id="KW-0732">Signal</keyword>
<name>A0A9D2BJU7_9FIRM</name>
<evidence type="ECO:0000313" key="5">
    <source>
        <dbReference type="EMBL" id="HIX78057.1"/>
    </source>
</evidence>
<organism evidence="5 6">
    <name type="scientific">Candidatus Fusicatenibacter merdavium</name>
    <dbReference type="NCBI Taxonomy" id="2838600"/>
    <lineage>
        <taxon>Bacteria</taxon>
        <taxon>Bacillati</taxon>
        <taxon>Bacillota</taxon>
        <taxon>Clostridia</taxon>
        <taxon>Lachnospirales</taxon>
        <taxon>Lachnospiraceae</taxon>
        <taxon>Fusicatenibacter</taxon>
    </lineage>
</organism>
<dbReference type="SUPFAM" id="SSF48452">
    <property type="entry name" value="TPR-like"/>
    <property type="match status" value="1"/>
</dbReference>
<gene>
    <name evidence="5" type="ORF">H9734_10765</name>
</gene>
<proteinExistence type="predicted"/>
<dbReference type="SMART" id="SM00028">
    <property type="entry name" value="TPR"/>
    <property type="match status" value="4"/>
</dbReference>
<evidence type="ECO:0000256" key="2">
    <source>
        <dbReference type="ARBA" id="ARBA00022803"/>
    </source>
</evidence>
<dbReference type="EMBL" id="DXEK01000176">
    <property type="protein sequence ID" value="HIX78057.1"/>
    <property type="molecule type" value="Genomic_DNA"/>
</dbReference>
<comment type="caution">
    <text evidence="5">The sequence shown here is derived from an EMBL/GenBank/DDBJ whole genome shotgun (WGS) entry which is preliminary data.</text>
</comment>
<feature type="chain" id="PRO_5039379039" evidence="4">
    <location>
        <begin position="21"/>
        <end position="343"/>
    </location>
</feature>
<evidence type="ECO:0000256" key="3">
    <source>
        <dbReference type="PROSITE-ProRule" id="PRU00339"/>
    </source>
</evidence>
<reference evidence="5" key="2">
    <citation type="submission" date="2021-04" db="EMBL/GenBank/DDBJ databases">
        <authorList>
            <person name="Gilroy R."/>
        </authorList>
    </citation>
    <scope>NUCLEOTIDE SEQUENCE</scope>
    <source>
        <strain evidence="5">CHK183-1962</strain>
    </source>
</reference>
<dbReference type="Gene3D" id="1.25.40.10">
    <property type="entry name" value="Tetratricopeptide repeat domain"/>
    <property type="match status" value="2"/>
</dbReference>
<sequence length="343" mass="38605">MRKALLLAACLLAVSLAGCGKEQSELYDRGMEAMEEQDYVTAIGMFQGAVDAGERLAESYRAIGIAYLESAEYDKAAEAFQNSRDAMKYKNEDFQKDIMFYQARALQLAGNTDEALDVYDQMEEAFPDGDVYFSRGCLYLNLKEYDSAREDFEKASDEDKSYEMCLNIYQMYQDSSMKADGDSFLEKAAGISPKDAEDYYELGCVYYYLEDTEKAREALETAREEGSAEALSMLGNIYLNQNDTAGAREVFEQALEGDDQAAAQNGLALCDIVEGNYDSALEHIESGLADAQGQDRENLLYNQIVAYERKLDFEQAKTLMASFLEEFPDNEAAIRENRFLQSR</sequence>
<dbReference type="SUPFAM" id="SSF81901">
    <property type="entry name" value="HCP-like"/>
    <property type="match status" value="1"/>
</dbReference>
<dbReference type="Pfam" id="PF13174">
    <property type="entry name" value="TPR_6"/>
    <property type="match status" value="2"/>
</dbReference>
<evidence type="ECO:0000256" key="1">
    <source>
        <dbReference type="ARBA" id="ARBA00022737"/>
    </source>
</evidence>
<feature type="repeat" description="TPR" evidence="3">
    <location>
        <begin position="57"/>
        <end position="90"/>
    </location>
</feature>
<protein>
    <submittedName>
        <fullName evidence="5">Tetratricopeptide repeat protein</fullName>
    </submittedName>
</protein>
<accession>A0A9D2BJU7</accession>
<dbReference type="PROSITE" id="PS50005">
    <property type="entry name" value="TPR"/>
    <property type="match status" value="3"/>
</dbReference>
<dbReference type="Proteomes" id="UP000886890">
    <property type="component" value="Unassembled WGS sequence"/>
</dbReference>
<dbReference type="InterPro" id="IPR019734">
    <property type="entry name" value="TPR_rpt"/>
</dbReference>
<dbReference type="PROSITE" id="PS51257">
    <property type="entry name" value="PROKAR_LIPOPROTEIN"/>
    <property type="match status" value="1"/>
</dbReference>
<keyword evidence="2 3" id="KW-0802">TPR repeat</keyword>
<feature type="repeat" description="TPR" evidence="3">
    <location>
        <begin position="228"/>
        <end position="261"/>
    </location>
</feature>
<dbReference type="Pfam" id="PF07719">
    <property type="entry name" value="TPR_2"/>
    <property type="match status" value="1"/>
</dbReference>
<feature type="signal peptide" evidence="4">
    <location>
        <begin position="1"/>
        <end position="20"/>
    </location>
</feature>
<dbReference type="Pfam" id="PF13432">
    <property type="entry name" value="TPR_16"/>
    <property type="match status" value="1"/>
</dbReference>
<keyword evidence="1" id="KW-0677">Repeat</keyword>
<evidence type="ECO:0000256" key="4">
    <source>
        <dbReference type="SAM" id="SignalP"/>
    </source>
</evidence>
<dbReference type="AlphaFoldDB" id="A0A9D2BJU7"/>
<feature type="repeat" description="TPR" evidence="3">
    <location>
        <begin position="129"/>
        <end position="162"/>
    </location>
</feature>
<dbReference type="InterPro" id="IPR013105">
    <property type="entry name" value="TPR_2"/>
</dbReference>